<sequence length="208" mass="22712">MAHSDSCAVNADGSLKDAKDIVFYHDPDDSVPLDTTSSAPQPSSSTNPPQDAFSMLLNTGRKPTPVTAGARRSIRTSKPSARLRDAENIYSTSTSTSSTNRKRALSSATELQLQPAHKKVLSCLLSDEDSLDDDDAGHDTDPLEDQPVEDQPEAEPEAEAEPEDAIQATLPKTERTADIRTVFTRHETHWVCNPCKDAVLMFFFAHCK</sequence>
<evidence type="ECO:0000256" key="1">
    <source>
        <dbReference type="SAM" id="MobiDB-lite"/>
    </source>
</evidence>
<dbReference type="GeneID" id="64601339"/>
<feature type="compositionally biased region" description="Acidic residues" evidence="1">
    <location>
        <begin position="126"/>
        <end position="164"/>
    </location>
</feature>
<gene>
    <name evidence="2" type="ORF">HD556DRAFT_1449298</name>
</gene>
<evidence type="ECO:0000313" key="2">
    <source>
        <dbReference type="EMBL" id="KAG1786949.1"/>
    </source>
</evidence>
<dbReference type="OrthoDB" id="3260017at2759"/>
<keyword evidence="3" id="KW-1185">Reference proteome</keyword>
<evidence type="ECO:0000313" key="3">
    <source>
        <dbReference type="Proteomes" id="UP000719766"/>
    </source>
</evidence>
<name>A0A9P7AD68_9AGAM</name>
<accession>A0A9P7AD68</accession>
<dbReference type="EMBL" id="JABBWE010000086">
    <property type="protein sequence ID" value="KAG1786949.1"/>
    <property type="molecule type" value="Genomic_DNA"/>
</dbReference>
<feature type="compositionally biased region" description="Low complexity" evidence="1">
    <location>
        <begin position="35"/>
        <end position="49"/>
    </location>
</feature>
<dbReference type="Proteomes" id="UP000719766">
    <property type="component" value="Unassembled WGS sequence"/>
</dbReference>
<feature type="region of interest" description="Disordered" evidence="1">
    <location>
        <begin position="23"/>
        <end position="173"/>
    </location>
</feature>
<dbReference type="RefSeq" id="XP_041154345.1">
    <property type="nucleotide sequence ID" value="XM_041307575.1"/>
</dbReference>
<dbReference type="AlphaFoldDB" id="A0A9P7AD68"/>
<protein>
    <submittedName>
        <fullName evidence="2">Uncharacterized protein</fullName>
    </submittedName>
</protein>
<organism evidence="2 3">
    <name type="scientific">Suillus plorans</name>
    <dbReference type="NCBI Taxonomy" id="116603"/>
    <lineage>
        <taxon>Eukaryota</taxon>
        <taxon>Fungi</taxon>
        <taxon>Dikarya</taxon>
        <taxon>Basidiomycota</taxon>
        <taxon>Agaricomycotina</taxon>
        <taxon>Agaricomycetes</taxon>
        <taxon>Agaricomycetidae</taxon>
        <taxon>Boletales</taxon>
        <taxon>Suillineae</taxon>
        <taxon>Suillaceae</taxon>
        <taxon>Suillus</taxon>
    </lineage>
</organism>
<proteinExistence type="predicted"/>
<comment type="caution">
    <text evidence="2">The sequence shown here is derived from an EMBL/GenBank/DDBJ whole genome shotgun (WGS) entry which is preliminary data.</text>
</comment>
<reference evidence="2" key="1">
    <citation type="journal article" date="2020" name="New Phytol.">
        <title>Comparative genomics reveals dynamic genome evolution in host specialist ectomycorrhizal fungi.</title>
        <authorList>
            <person name="Lofgren L.A."/>
            <person name="Nguyen N.H."/>
            <person name="Vilgalys R."/>
            <person name="Ruytinx J."/>
            <person name="Liao H.L."/>
            <person name="Branco S."/>
            <person name="Kuo A."/>
            <person name="LaButti K."/>
            <person name="Lipzen A."/>
            <person name="Andreopoulos W."/>
            <person name="Pangilinan J."/>
            <person name="Riley R."/>
            <person name="Hundley H."/>
            <person name="Na H."/>
            <person name="Barry K."/>
            <person name="Grigoriev I.V."/>
            <person name="Stajich J.E."/>
            <person name="Kennedy P.G."/>
        </authorList>
    </citation>
    <scope>NUCLEOTIDE SEQUENCE</scope>
    <source>
        <strain evidence="2">S12</strain>
    </source>
</reference>